<dbReference type="Proteomes" id="UP000775213">
    <property type="component" value="Unassembled WGS sequence"/>
</dbReference>
<sequence>MKSINKRLVQIAKRALKIVQKLDKVSAGVATFLHLVQDAKQEYQEQQLDLYRARETGFLPKNDQIGRGKEKEFVMKWLRKTSNQYGEENSHATCL</sequence>
<gene>
    <name evidence="1" type="ORF">IEQ34_007856</name>
</gene>
<reference evidence="1 2" key="1">
    <citation type="journal article" date="2021" name="Hortic Res">
        <title>Chromosome-scale assembly of the Dendrobium chrysotoxum genome enhances the understanding of orchid evolution.</title>
        <authorList>
            <person name="Zhang Y."/>
            <person name="Zhang G.Q."/>
            <person name="Zhang D."/>
            <person name="Liu X.D."/>
            <person name="Xu X.Y."/>
            <person name="Sun W.H."/>
            <person name="Yu X."/>
            <person name="Zhu X."/>
            <person name="Wang Z.W."/>
            <person name="Zhao X."/>
            <person name="Zhong W.Y."/>
            <person name="Chen H."/>
            <person name="Yin W.L."/>
            <person name="Huang T."/>
            <person name="Niu S.C."/>
            <person name="Liu Z.J."/>
        </authorList>
    </citation>
    <scope>NUCLEOTIDE SEQUENCE [LARGE SCALE GENOMIC DNA]</scope>
    <source>
        <strain evidence="1">Lindl</strain>
    </source>
</reference>
<dbReference type="EMBL" id="JAGFBR010000008">
    <property type="protein sequence ID" value="KAH0463274.1"/>
    <property type="molecule type" value="Genomic_DNA"/>
</dbReference>
<organism evidence="1 2">
    <name type="scientific">Dendrobium chrysotoxum</name>
    <name type="common">Orchid</name>
    <dbReference type="NCBI Taxonomy" id="161865"/>
    <lineage>
        <taxon>Eukaryota</taxon>
        <taxon>Viridiplantae</taxon>
        <taxon>Streptophyta</taxon>
        <taxon>Embryophyta</taxon>
        <taxon>Tracheophyta</taxon>
        <taxon>Spermatophyta</taxon>
        <taxon>Magnoliopsida</taxon>
        <taxon>Liliopsida</taxon>
        <taxon>Asparagales</taxon>
        <taxon>Orchidaceae</taxon>
        <taxon>Epidendroideae</taxon>
        <taxon>Malaxideae</taxon>
        <taxon>Dendrobiinae</taxon>
        <taxon>Dendrobium</taxon>
    </lineage>
</organism>
<name>A0AAV7GN98_DENCH</name>
<keyword evidence="2" id="KW-1185">Reference proteome</keyword>
<evidence type="ECO:0000313" key="2">
    <source>
        <dbReference type="Proteomes" id="UP000775213"/>
    </source>
</evidence>
<dbReference type="AlphaFoldDB" id="A0AAV7GN98"/>
<comment type="caution">
    <text evidence="1">The sequence shown here is derived from an EMBL/GenBank/DDBJ whole genome shotgun (WGS) entry which is preliminary data.</text>
</comment>
<proteinExistence type="predicted"/>
<evidence type="ECO:0000313" key="1">
    <source>
        <dbReference type="EMBL" id="KAH0463274.1"/>
    </source>
</evidence>
<accession>A0AAV7GN98</accession>
<protein>
    <submittedName>
        <fullName evidence="1">Uncharacterized protein</fullName>
    </submittedName>
</protein>